<reference evidence="4" key="1">
    <citation type="journal article" date="2021" name="IMA Fungus">
        <title>Genomic characterization of three marine fungi, including Emericellopsis atlantica sp. nov. with signatures of a generalist lifestyle and marine biomass degradation.</title>
        <authorList>
            <person name="Hagestad O.C."/>
            <person name="Hou L."/>
            <person name="Andersen J.H."/>
            <person name="Hansen E.H."/>
            <person name="Altermark B."/>
            <person name="Li C."/>
            <person name="Kuhnert E."/>
            <person name="Cox R.J."/>
            <person name="Crous P.W."/>
            <person name="Spatafora J.W."/>
            <person name="Lail K."/>
            <person name="Amirebrahimi M."/>
            <person name="Lipzen A."/>
            <person name="Pangilinan J."/>
            <person name="Andreopoulos W."/>
            <person name="Hayes R.D."/>
            <person name="Ng V."/>
            <person name="Grigoriev I.V."/>
            <person name="Jackson S.A."/>
            <person name="Sutton T.D.S."/>
            <person name="Dobson A.D.W."/>
            <person name="Rama T."/>
        </authorList>
    </citation>
    <scope>NUCLEOTIDE SEQUENCE</scope>
    <source>
        <strain evidence="4">TRa3180A</strain>
    </source>
</reference>
<dbReference type="EMBL" id="MU253771">
    <property type="protein sequence ID" value="KAG9247473.1"/>
    <property type="molecule type" value="Genomic_DNA"/>
</dbReference>
<keyword evidence="3" id="KW-0119">Carbohydrate metabolism</keyword>
<evidence type="ECO:0008006" key="6">
    <source>
        <dbReference type="Google" id="ProtNLM"/>
    </source>
</evidence>
<gene>
    <name evidence="4" type="ORF">BJ878DRAFT_414771</name>
</gene>
<dbReference type="Gene3D" id="3.40.50.11350">
    <property type="match status" value="1"/>
</dbReference>
<protein>
    <recommendedName>
        <fullName evidence="6">O-fucosyltransferase family protein</fullName>
    </recommendedName>
</protein>
<keyword evidence="5" id="KW-1185">Reference proteome</keyword>
<dbReference type="GO" id="GO:0016740">
    <property type="term" value="F:transferase activity"/>
    <property type="evidence" value="ECO:0007669"/>
    <property type="project" value="UniProtKB-KW"/>
</dbReference>
<dbReference type="Proteomes" id="UP000887226">
    <property type="component" value="Unassembled WGS sequence"/>
</dbReference>
<sequence length="423" mass="48399">MPPPSSVIRVTSTIAALTGASAIPISSSPHLFNLHDYNFDGEYIGWPLQRVCNETQWQPGLTFICDNNSGGIGNIRNFILTCIRYGIDAGASELIMPQIQQRSDQDLANIFTGGFHPFEYFFDKEHFLQSMKSYCPQMVVRQSLVELPYADKLLKRTEFYPKDLNIDLDGCDGRGVNRHLDMFRPKFDNWLKGKRVPTVMKPVSIRFKWATFFEWPVYRDGPEFVNTFGDLLRLRKDIRELAAIALQEMEKFVGMTPEPPKLSAPFLGVHLRTESDALGFWPSFDDQSNGYLAQGERRGLKHAFLACGDSKEGDKFKAKAAEKLNLKVATKMDLLKGDALKRLTDLSWDQQALVDFLVLTKSAHFTGCSFSSFTMNIAFKRHIMTRGINTLQWRSPGDMYSTLIGRFESWYGDWMFMYECMWP</sequence>
<dbReference type="InterPro" id="IPR019378">
    <property type="entry name" value="GDP-Fuc_O-FucTrfase"/>
</dbReference>
<evidence type="ECO:0000256" key="3">
    <source>
        <dbReference type="ARBA" id="ARBA00023277"/>
    </source>
</evidence>
<keyword evidence="1" id="KW-0808">Transferase</keyword>
<evidence type="ECO:0000256" key="1">
    <source>
        <dbReference type="ARBA" id="ARBA00022679"/>
    </source>
</evidence>
<dbReference type="OrthoDB" id="20368at2759"/>
<dbReference type="GO" id="GO:0006004">
    <property type="term" value="P:fucose metabolic process"/>
    <property type="evidence" value="ECO:0007669"/>
    <property type="project" value="UniProtKB-KW"/>
</dbReference>
<keyword evidence="2" id="KW-0294">Fucose metabolism</keyword>
<dbReference type="Pfam" id="PF10250">
    <property type="entry name" value="O-FucT"/>
    <property type="match status" value="1"/>
</dbReference>
<evidence type="ECO:0000256" key="2">
    <source>
        <dbReference type="ARBA" id="ARBA00023253"/>
    </source>
</evidence>
<evidence type="ECO:0000313" key="5">
    <source>
        <dbReference type="Proteomes" id="UP000887226"/>
    </source>
</evidence>
<evidence type="ECO:0000313" key="4">
    <source>
        <dbReference type="EMBL" id="KAG9247473.1"/>
    </source>
</evidence>
<proteinExistence type="predicted"/>
<accession>A0A9P7Z9Q8</accession>
<dbReference type="CDD" id="cd11296">
    <property type="entry name" value="O-FucT_like"/>
    <property type="match status" value="1"/>
</dbReference>
<organism evidence="4 5">
    <name type="scientific">Calycina marina</name>
    <dbReference type="NCBI Taxonomy" id="1763456"/>
    <lineage>
        <taxon>Eukaryota</taxon>
        <taxon>Fungi</taxon>
        <taxon>Dikarya</taxon>
        <taxon>Ascomycota</taxon>
        <taxon>Pezizomycotina</taxon>
        <taxon>Leotiomycetes</taxon>
        <taxon>Helotiales</taxon>
        <taxon>Pezizellaceae</taxon>
        <taxon>Calycina</taxon>
    </lineage>
</organism>
<comment type="caution">
    <text evidence="4">The sequence shown here is derived from an EMBL/GenBank/DDBJ whole genome shotgun (WGS) entry which is preliminary data.</text>
</comment>
<name>A0A9P7Z9Q8_9HELO</name>
<dbReference type="AlphaFoldDB" id="A0A9P7Z9Q8"/>